<feature type="region of interest" description="Disordered" evidence="1">
    <location>
        <begin position="188"/>
        <end position="243"/>
    </location>
</feature>
<proteinExistence type="predicted"/>
<feature type="chain" id="PRO_5042961603" description="Transmembrane protein" evidence="3">
    <location>
        <begin position="26"/>
        <end position="615"/>
    </location>
</feature>
<keyword evidence="2" id="KW-0472">Membrane</keyword>
<evidence type="ECO:0000256" key="3">
    <source>
        <dbReference type="SAM" id="SignalP"/>
    </source>
</evidence>
<keyword evidence="2" id="KW-1133">Transmembrane helix</keyword>
<sequence length="615" mass="67994">MDFTASTLTLLFLLASLSHLSFTAASQPLTVRTLPEAMTRPSDPEDNVNYQKLEHHRQQQAQEVHALEGGNASGRVVPLLGNQLGKSSGVVFHGDSHSADAVAGSFAGPTAERRASSFFLDYIRAHQVLIYIVSSVVLAGFILVFTLVTVYGDQRRSSWAEDESWKEFGESYPLLDRRPLLEDGDSTALQEHRSAGDDESEPAAASLVDDEVDTTTPRKALDIRRPHSIRGTPSEVSDGPWSTSWSLPDEPVQVVVKSKEVVKRRRGVTNKMTLTQKGAPSTDVADGIILIQSFDLFSLVFSKLNSLRHGTRYRTPNFIEVERAHAGLCRIACVFDQFPMWLLRSDRGIGSRESLYESLASEMAGSPDASDLLAAFRRWKATNQCCLTRHFIVFEQRYAGKPLSRITLRSAVQGRSLFVQASYCVAVAERALGFRHTGVDCDKLLVAVTDEASLEYRLPDSAPLCVDCAGLKALLAGAMSFAFDTEGKEDDDFACRENATDSPSSDYRYLYTSTQVSTDKVTPWCNNQETGYFNAADMEVGRRCPQRSSQQRRRRPQRPSVATNSPAEPHRFRRPCHESSSSRLARSLRARDSGTSARSLRTTQSSTAPSHLTLP</sequence>
<keyword evidence="3" id="KW-0732">Signal</keyword>
<feature type="region of interest" description="Disordered" evidence="1">
    <location>
        <begin position="537"/>
        <end position="615"/>
    </location>
</feature>
<evidence type="ECO:0000256" key="1">
    <source>
        <dbReference type="SAM" id="MobiDB-lite"/>
    </source>
</evidence>
<feature type="signal peptide" evidence="3">
    <location>
        <begin position="1"/>
        <end position="25"/>
    </location>
</feature>
<evidence type="ECO:0000256" key="2">
    <source>
        <dbReference type="SAM" id="Phobius"/>
    </source>
</evidence>
<comment type="caution">
    <text evidence="4">The sequence shown here is derived from an EMBL/GenBank/DDBJ whole genome shotgun (WGS) entry which is preliminary data.</text>
</comment>
<feature type="compositionally biased region" description="Polar residues" evidence="1">
    <location>
        <begin position="593"/>
        <end position="615"/>
    </location>
</feature>
<gene>
    <name evidence="4" type="ORF">V5799_001108</name>
</gene>
<reference evidence="4 5" key="1">
    <citation type="journal article" date="2023" name="Arcadia Sci">
        <title>De novo assembly of a long-read Amblyomma americanum tick genome.</title>
        <authorList>
            <person name="Chou S."/>
            <person name="Poskanzer K.E."/>
            <person name="Rollins M."/>
            <person name="Thuy-Boun P.S."/>
        </authorList>
    </citation>
    <scope>NUCLEOTIDE SEQUENCE [LARGE SCALE GENOMIC DNA]</scope>
    <source>
        <strain evidence="4">F_SG_1</strain>
        <tissue evidence="4">Salivary glands</tissue>
    </source>
</reference>
<dbReference type="EMBL" id="JARKHS020036417">
    <property type="protein sequence ID" value="KAK8756191.1"/>
    <property type="molecule type" value="Genomic_DNA"/>
</dbReference>
<evidence type="ECO:0000313" key="5">
    <source>
        <dbReference type="Proteomes" id="UP001321473"/>
    </source>
</evidence>
<evidence type="ECO:0000313" key="4">
    <source>
        <dbReference type="EMBL" id="KAK8756191.1"/>
    </source>
</evidence>
<dbReference type="AlphaFoldDB" id="A0AAQ4D151"/>
<keyword evidence="2" id="KW-0812">Transmembrane</keyword>
<name>A0AAQ4D151_AMBAM</name>
<dbReference type="Proteomes" id="UP001321473">
    <property type="component" value="Unassembled WGS sequence"/>
</dbReference>
<feature type="transmembrane region" description="Helical" evidence="2">
    <location>
        <begin position="128"/>
        <end position="151"/>
    </location>
</feature>
<evidence type="ECO:0008006" key="6">
    <source>
        <dbReference type="Google" id="ProtNLM"/>
    </source>
</evidence>
<protein>
    <recommendedName>
        <fullName evidence="6">Transmembrane protein</fullName>
    </recommendedName>
</protein>
<organism evidence="4 5">
    <name type="scientific">Amblyomma americanum</name>
    <name type="common">Lone star tick</name>
    <dbReference type="NCBI Taxonomy" id="6943"/>
    <lineage>
        <taxon>Eukaryota</taxon>
        <taxon>Metazoa</taxon>
        <taxon>Ecdysozoa</taxon>
        <taxon>Arthropoda</taxon>
        <taxon>Chelicerata</taxon>
        <taxon>Arachnida</taxon>
        <taxon>Acari</taxon>
        <taxon>Parasitiformes</taxon>
        <taxon>Ixodida</taxon>
        <taxon>Ixodoidea</taxon>
        <taxon>Ixodidae</taxon>
        <taxon>Amblyomminae</taxon>
        <taxon>Amblyomma</taxon>
    </lineage>
</organism>
<keyword evidence="5" id="KW-1185">Reference proteome</keyword>
<accession>A0AAQ4D151</accession>